<dbReference type="PROSITE" id="PS50042">
    <property type="entry name" value="CNMP_BINDING_3"/>
    <property type="match status" value="1"/>
</dbReference>
<dbReference type="SMART" id="SM00419">
    <property type="entry name" value="HTH_CRP"/>
    <property type="match status" value="1"/>
</dbReference>
<reference evidence="6 7" key="1">
    <citation type="submission" date="2016-11" db="EMBL/GenBank/DDBJ databases">
        <authorList>
            <person name="Jaros S."/>
            <person name="Januszkiewicz K."/>
            <person name="Wedrychowicz H."/>
        </authorList>
    </citation>
    <scope>NUCLEOTIDE SEQUENCE [LARGE SCALE GENOMIC DNA]</scope>
    <source>
        <strain evidence="6 7">GAS499</strain>
    </source>
</reference>
<dbReference type="InterPro" id="IPR000595">
    <property type="entry name" value="cNMP-bd_dom"/>
</dbReference>
<keyword evidence="6" id="KW-0418">Kinase</keyword>
<keyword evidence="6" id="KW-0808">Transferase</keyword>
<keyword evidence="1" id="KW-0805">Transcription regulation</keyword>
<dbReference type="SMART" id="SM00100">
    <property type="entry name" value="cNMP"/>
    <property type="match status" value="1"/>
</dbReference>
<dbReference type="Pfam" id="PF00027">
    <property type="entry name" value="cNMP_binding"/>
    <property type="match status" value="1"/>
</dbReference>
<dbReference type="GO" id="GO:0003700">
    <property type="term" value="F:DNA-binding transcription factor activity"/>
    <property type="evidence" value="ECO:0007669"/>
    <property type="project" value="TreeGrafter"/>
</dbReference>
<dbReference type="InterPro" id="IPR014710">
    <property type="entry name" value="RmlC-like_jellyroll"/>
</dbReference>
<sequence length="236" mass="26002">MPPVVHAPMLSPKWSIATEGLDAEERQFILDRMRPLSFDPRAILFDQGEPSDTLVLLTEGRVRLYQTLESGEEFTFGLCIAGAILGLAALVTREPRILSAVALEPVTASVMTRTDFMNCLNMVPRFHWNITRLLAILALQSIERSGPLVLDSAAVRLCSTLKSLARQESGDAAGLRLHVDGLTQEELAKMVGVSRNWIAIALGELERLGLITKRRGHITIISARRLDAFIVGARNH</sequence>
<evidence type="ECO:0000259" key="5">
    <source>
        <dbReference type="PROSITE" id="PS51063"/>
    </source>
</evidence>
<evidence type="ECO:0000259" key="4">
    <source>
        <dbReference type="PROSITE" id="PS50042"/>
    </source>
</evidence>
<feature type="domain" description="Cyclic nucleotide-binding" evidence="4">
    <location>
        <begin position="17"/>
        <end position="120"/>
    </location>
</feature>
<evidence type="ECO:0000313" key="7">
    <source>
        <dbReference type="Proteomes" id="UP000189935"/>
    </source>
</evidence>
<evidence type="ECO:0000256" key="2">
    <source>
        <dbReference type="ARBA" id="ARBA00023125"/>
    </source>
</evidence>
<dbReference type="OrthoDB" id="7827473at2"/>
<dbReference type="InterPro" id="IPR050397">
    <property type="entry name" value="Env_Response_Regulators"/>
</dbReference>
<name>A0A1M6QG63_9BRAD</name>
<dbReference type="PANTHER" id="PTHR24567:SF26">
    <property type="entry name" value="REGULATORY PROTEIN YEIL"/>
    <property type="match status" value="1"/>
</dbReference>
<dbReference type="RefSeq" id="WP_079538530.1">
    <property type="nucleotide sequence ID" value="NZ_LT670844.1"/>
</dbReference>
<dbReference type="CDD" id="cd00038">
    <property type="entry name" value="CAP_ED"/>
    <property type="match status" value="1"/>
</dbReference>
<dbReference type="Pfam" id="PF13545">
    <property type="entry name" value="HTH_Crp_2"/>
    <property type="match status" value="1"/>
</dbReference>
<dbReference type="GO" id="GO:0003677">
    <property type="term" value="F:DNA binding"/>
    <property type="evidence" value="ECO:0007669"/>
    <property type="project" value="UniProtKB-KW"/>
</dbReference>
<dbReference type="GO" id="GO:0016301">
    <property type="term" value="F:kinase activity"/>
    <property type="evidence" value="ECO:0007669"/>
    <property type="project" value="UniProtKB-KW"/>
</dbReference>
<dbReference type="InterPro" id="IPR036388">
    <property type="entry name" value="WH-like_DNA-bd_sf"/>
</dbReference>
<dbReference type="SUPFAM" id="SSF51206">
    <property type="entry name" value="cAMP-binding domain-like"/>
    <property type="match status" value="1"/>
</dbReference>
<protein>
    <submittedName>
        <fullName evidence="6">cAMP-binding domain of CRP or a regulatory subunit of cAMP-dependent protein kinases</fullName>
    </submittedName>
</protein>
<feature type="domain" description="HTH crp-type" evidence="5">
    <location>
        <begin position="151"/>
        <end position="224"/>
    </location>
</feature>
<dbReference type="EMBL" id="LT670844">
    <property type="protein sequence ID" value="SHK19047.1"/>
    <property type="molecule type" value="Genomic_DNA"/>
</dbReference>
<evidence type="ECO:0000256" key="3">
    <source>
        <dbReference type="ARBA" id="ARBA00023163"/>
    </source>
</evidence>
<evidence type="ECO:0000313" key="6">
    <source>
        <dbReference type="EMBL" id="SHK19047.1"/>
    </source>
</evidence>
<dbReference type="Proteomes" id="UP000189935">
    <property type="component" value="Chromosome I"/>
</dbReference>
<dbReference type="AlphaFoldDB" id="A0A1M6QG63"/>
<keyword evidence="3" id="KW-0804">Transcription</keyword>
<dbReference type="PANTHER" id="PTHR24567">
    <property type="entry name" value="CRP FAMILY TRANSCRIPTIONAL REGULATORY PROTEIN"/>
    <property type="match status" value="1"/>
</dbReference>
<dbReference type="Gene3D" id="2.60.120.10">
    <property type="entry name" value="Jelly Rolls"/>
    <property type="match status" value="1"/>
</dbReference>
<dbReference type="PROSITE" id="PS51063">
    <property type="entry name" value="HTH_CRP_2"/>
    <property type="match status" value="1"/>
</dbReference>
<dbReference type="Gene3D" id="1.10.10.10">
    <property type="entry name" value="Winged helix-like DNA-binding domain superfamily/Winged helix DNA-binding domain"/>
    <property type="match status" value="1"/>
</dbReference>
<dbReference type="InterPro" id="IPR018490">
    <property type="entry name" value="cNMP-bd_dom_sf"/>
</dbReference>
<proteinExistence type="predicted"/>
<dbReference type="SUPFAM" id="SSF46785">
    <property type="entry name" value="Winged helix' DNA-binding domain"/>
    <property type="match status" value="1"/>
</dbReference>
<dbReference type="InterPro" id="IPR012318">
    <property type="entry name" value="HTH_CRP"/>
</dbReference>
<evidence type="ECO:0000256" key="1">
    <source>
        <dbReference type="ARBA" id="ARBA00023015"/>
    </source>
</evidence>
<keyword evidence="2" id="KW-0238">DNA-binding</keyword>
<accession>A0A1M6QG63</accession>
<gene>
    <name evidence="6" type="ORF">SAMN05444159_2659</name>
</gene>
<organism evidence="6 7">
    <name type="scientific">Bradyrhizobium lablabi</name>
    <dbReference type="NCBI Taxonomy" id="722472"/>
    <lineage>
        <taxon>Bacteria</taxon>
        <taxon>Pseudomonadati</taxon>
        <taxon>Pseudomonadota</taxon>
        <taxon>Alphaproteobacteria</taxon>
        <taxon>Hyphomicrobiales</taxon>
        <taxon>Nitrobacteraceae</taxon>
        <taxon>Bradyrhizobium</taxon>
    </lineage>
</organism>
<dbReference type="InterPro" id="IPR036390">
    <property type="entry name" value="WH_DNA-bd_sf"/>
</dbReference>
<dbReference type="GO" id="GO:0005829">
    <property type="term" value="C:cytosol"/>
    <property type="evidence" value="ECO:0007669"/>
    <property type="project" value="TreeGrafter"/>
</dbReference>